<name>A0ABS2HH07_9VIBR</name>
<dbReference type="RefSeq" id="WP_205156979.1">
    <property type="nucleotide sequence ID" value="NZ_JAFEUM010000001.1"/>
</dbReference>
<keyword evidence="2" id="KW-1185">Reference proteome</keyword>
<evidence type="ECO:0000313" key="1">
    <source>
        <dbReference type="EMBL" id="MBM7035372.1"/>
    </source>
</evidence>
<gene>
    <name evidence="1" type="ORF">JQC93_03045</name>
</gene>
<protein>
    <submittedName>
        <fullName evidence="1">Uncharacterized protein</fullName>
    </submittedName>
</protein>
<dbReference type="EMBL" id="JAFEUM010000001">
    <property type="protein sequence ID" value="MBM7035372.1"/>
    <property type="molecule type" value="Genomic_DNA"/>
</dbReference>
<evidence type="ECO:0000313" key="2">
    <source>
        <dbReference type="Proteomes" id="UP000809621"/>
    </source>
</evidence>
<accession>A0ABS2HH07</accession>
<dbReference type="Proteomes" id="UP000809621">
    <property type="component" value="Unassembled WGS sequence"/>
</dbReference>
<organism evidence="1 2">
    <name type="scientific">Vibrio ulleungensis</name>
    <dbReference type="NCBI Taxonomy" id="2807619"/>
    <lineage>
        <taxon>Bacteria</taxon>
        <taxon>Pseudomonadati</taxon>
        <taxon>Pseudomonadota</taxon>
        <taxon>Gammaproteobacteria</taxon>
        <taxon>Vibrionales</taxon>
        <taxon>Vibrionaceae</taxon>
        <taxon>Vibrio</taxon>
    </lineage>
</organism>
<proteinExistence type="predicted"/>
<comment type="caution">
    <text evidence="1">The sequence shown here is derived from an EMBL/GenBank/DDBJ whole genome shotgun (WGS) entry which is preliminary data.</text>
</comment>
<reference evidence="1 2" key="1">
    <citation type="submission" date="2021-02" db="EMBL/GenBank/DDBJ databases">
        <authorList>
            <person name="Park J.-S."/>
        </authorList>
    </citation>
    <scope>NUCLEOTIDE SEQUENCE [LARGE SCALE GENOMIC DNA]</scope>
    <source>
        <strain evidence="1 2">188UL20-2</strain>
    </source>
</reference>
<sequence>MLDYSPDQPVELKQIVIDPALFMAKQERRLQQQHRKFKRWSEEWITVARLKSDRLWTSSAIRKYLGEPETQGKYKVFSVDDVKRAEKEAAFREWLQPRLEKCLLSNPHFRLDSI</sequence>